<evidence type="ECO:0000256" key="4">
    <source>
        <dbReference type="ARBA" id="ARBA00023163"/>
    </source>
</evidence>
<keyword evidence="2" id="KW-0805">Transcription regulation</keyword>
<proteinExistence type="predicted"/>
<dbReference type="GO" id="GO:0005634">
    <property type="term" value="C:nucleus"/>
    <property type="evidence" value="ECO:0007669"/>
    <property type="project" value="UniProtKB-SubCell"/>
</dbReference>
<dbReference type="GO" id="GO:0000981">
    <property type="term" value="F:DNA-binding transcription factor activity, RNA polymerase II-specific"/>
    <property type="evidence" value="ECO:0000318"/>
    <property type="project" value="GO_Central"/>
</dbReference>
<sequence>MGRVKLEIKKIENPTNRQVTYSKRRNGLIKKAYELSVLCDIDLALIMFSPSGKLTQYSNCSIEDVIGRFANLPMHERNKSFEDMLARFANFHMIHDRNKYTRKIENLENLHKALKKLSGEKDPATNQPYLFGSKSYEVGLLQEELKKSQQEKELVQQRARLYLADEQLLQSVTSVQQLANMETELEQALERVRARKTYVSSAYQTANVMQRQQREFLGNSCHQMMAMRQQQQQQQQHHHQQRANMAGTQSSFLQWSMAERGEATLQDFMEQQTNPAAALMPTPLASREVPSSGETNPTSFFGSASQPTLQSLGHIHILGNNRGLNMHDMAMDQTSAQYDDQKKAKLEVDMGFASSTSNEAVTEAAADSFTNQSEHVSATASNWHQAHHHTQAYTSPQYPTSYFTQISSKFSMLVPKF</sequence>
<dbReference type="PANTHER" id="PTHR48019">
    <property type="entry name" value="SERUM RESPONSE FACTOR HOMOLOG"/>
    <property type="match status" value="1"/>
</dbReference>
<evidence type="ECO:0000256" key="1">
    <source>
        <dbReference type="ARBA" id="ARBA00004123"/>
    </source>
</evidence>
<reference evidence="9 10" key="2">
    <citation type="journal article" date="2018" name="Plant J.">
        <title>The Physcomitrella patens chromosome-scale assembly reveals moss genome structure and evolution.</title>
        <authorList>
            <person name="Lang D."/>
            <person name="Ullrich K.K."/>
            <person name="Murat F."/>
            <person name="Fuchs J."/>
            <person name="Jenkins J."/>
            <person name="Haas F.B."/>
            <person name="Piednoel M."/>
            <person name="Gundlach H."/>
            <person name="Van Bel M."/>
            <person name="Meyberg R."/>
            <person name="Vives C."/>
            <person name="Morata J."/>
            <person name="Symeonidi A."/>
            <person name="Hiss M."/>
            <person name="Muchero W."/>
            <person name="Kamisugi Y."/>
            <person name="Saleh O."/>
            <person name="Blanc G."/>
            <person name="Decker E.L."/>
            <person name="van Gessel N."/>
            <person name="Grimwood J."/>
            <person name="Hayes R.D."/>
            <person name="Graham S.W."/>
            <person name="Gunter L.E."/>
            <person name="McDaniel S.F."/>
            <person name="Hoernstein S.N.W."/>
            <person name="Larsson A."/>
            <person name="Li F.W."/>
            <person name="Perroud P.F."/>
            <person name="Phillips J."/>
            <person name="Ranjan P."/>
            <person name="Rokshar D.S."/>
            <person name="Rothfels C.J."/>
            <person name="Schneider L."/>
            <person name="Shu S."/>
            <person name="Stevenson D.W."/>
            <person name="Thummler F."/>
            <person name="Tillich M."/>
            <person name="Villarreal Aguilar J.C."/>
            <person name="Widiez T."/>
            <person name="Wong G.K."/>
            <person name="Wymore A."/>
            <person name="Zhang Y."/>
            <person name="Zimmer A.D."/>
            <person name="Quatrano R.S."/>
            <person name="Mayer K.F.X."/>
            <person name="Goodstein D."/>
            <person name="Casacuberta J.M."/>
            <person name="Vandepoele K."/>
            <person name="Reski R."/>
            <person name="Cuming A.C."/>
            <person name="Tuskan G.A."/>
            <person name="Maumus F."/>
            <person name="Salse J."/>
            <person name="Schmutz J."/>
            <person name="Rensing S.A."/>
        </authorList>
    </citation>
    <scope>NUCLEOTIDE SEQUENCE [LARGE SCALE GENOMIC DNA]</scope>
    <source>
        <strain evidence="9 10">cv. Gransden 2004</strain>
    </source>
</reference>
<dbReference type="FunCoup" id="A0A7I4DD27">
    <property type="interactions" value="98"/>
</dbReference>
<dbReference type="PROSITE" id="PS50066">
    <property type="entry name" value="MADS_BOX_2"/>
    <property type="match status" value="1"/>
</dbReference>
<dbReference type="InterPro" id="IPR050142">
    <property type="entry name" value="MADS-box/MEF2_TF"/>
</dbReference>
<gene>
    <name evidence="9" type="primary">LOC112279526</name>
</gene>
<dbReference type="InterPro" id="IPR033896">
    <property type="entry name" value="MEF2-like_N"/>
</dbReference>
<dbReference type="CDD" id="cd00265">
    <property type="entry name" value="MADS_MEF2_like"/>
    <property type="match status" value="1"/>
</dbReference>
<dbReference type="EMBL" id="ABEU02000003">
    <property type="status" value="NOT_ANNOTATED_CDS"/>
    <property type="molecule type" value="Genomic_DNA"/>
</dbReference>
<accession>A0A7I4DD27</accession>
<dbReference type="SUPFAM" id="SSF55455">
    <property type="entry name" value="SRF-like"/>
    <property type="match status" value="1"/>
</dbReference>
<dbReference type="AlphaFoldDB" id="A0A7I4DD27"/>
<evidence type="ECO:0000256" key="2">
    <source>
        <dbReference type="ARBA" id="ARBA00023015"/>
    </source>
</evidence>
<organism evidence="9 10">
    <name type="scientific">Physcomitrium patens</name>
    <name type="common">Spreading-leaved earth moss</name>
    <name type="synonym">Physcomitrella patens</name>
    <dbReference type="NCBI Taxonomy" id="3218"/>
    <lineage>
        <taxon>Eukaryota</taxon>
        <taxon>Viridiplantae</taxon>
        <taxon>Streptophyta</taxon>
        <taxon>Embryophyta</taxon>
        <taxon>Bryophyta</taxon>
        <taxon>Bryophytina</taxon>
        <taxon>Bryopsida</taxon>
        <taxon>Funariidae</taxon>
        <taxon>Funariales</taxon>
        <taxon>Funariaceae</taxon>
        <taxon>Physcomitrium</taxon>
    </lineage>
</organism>
<dbReference type="GO" id="GO:0046983">
    <property type="term" value="F:protein dimerization activity"/>
    <property type="evidence" value="ECO:0007669"/>
    <property type="project" value="InterPro"/>
</dbReference>
<dbReference type="FunFam" id="3.40.1810.10:FF:000022">
    <property type="entry name" value="MIKC MADS-domain protein PpMADS3"/>
    <property type="match status" value="1"/>
</dbReference>
<feature type="coiled-coil region" evidence="6">
    <location>
        <begin position="97"/>
        <end position="195"/>
    </location>
</feature>
<dbReference type="GO" id="GO:0000978">
    <property type="term" value="F:RNA polymerase II cis-regulatory region sequence-specific DNA binding"/>
    <property type="evidence" value="ECO:0000318"/>
    <property type="project" value="GO_Central"/>
</dbReference>
<keyword evidence="4" id="KW-0804">Transcription</keyword>
<comment type="subcellular location">
    <subcellularLocation>
        <location evidence="1">Nucleus</location>
    </subcellularLocation>
</comment>
<dbReference type="Proteomes" id="UP000006727">
    <property type="component" value="Chromosome 3"/>
</dbReference>
<evidence type="ECO:0000256" key="5">
    <source>
        <dbReference type="ARBA" id="ARBA00023242"/>
    </source>
</evidence>
<feature type="domain" description="K-box" evidence="8">
    <location>
        <begin position="138"/>
        <end position="236"/>
    </location>
</feature>
<evidence type="ECO:0000259" key="7">
    <source>
        <dbReference type="PROSITE" id="PS50066"/>
    </source>
</evidence>
<dbReference type="PROSITE" id="PS00350">
    <property type="entry name" value="MADS_BOX_1"/>
    <property type="match status" value="1"/>
</dbReference>
<dbReference type="PROSITE" id="PS51297">
    <property type="entry name" value="K_BOX"/>
    <property type="match status" value="1"/>
</dbReference>
<evidence type="ECO:0000313" key="10">
    <source>
        <dbReference type="Proteomes" id="UP000006727"/>
    </source>
</evidence>
<dbReference type="Pfam" id="PF00319">
    <property type="entry name" value="SRF-TF"/>
    <property type="match status" value="1"/>
</dbReference>
<dbReference type="Gene3D" id="3.40.1810.10">
    <property type="entry name" value="Transcription factor, MADS-box"/>
    <property type="match status" value="1"/>
</dbReference>
<evidence type="ECO:0000259" key="8">
    <source>
        <dbReference type="PROSITE" id="PS51297"/>
    </source>
</evidence>
<feature type="domain" description="MADS-box" evidence="7">
    <location>
        <begin position="1"/>
        <end position="61"/>
    </location>
</feature>
<evidence type="ECO:0000313" key="9">
    <source>
        <dbReference type="EnsemblPlants" id="Pp3c3_31810V3.2"/>
    </source>
</evidence>
<reference evidence="9 10" key="1">
    <citation type="journal article" date="2008" name="Science">
        <title>The Physcomitrella genome reveals evolutionary insights into the conquest of land by plants.</title>
        <authorList>
            <person name="Rensing S."/>
            <person name="Lang D."/>
            <person name="Zimmer A."/>
            <person name="Terry A."/>
            <person name="Salamov A."/>
            <person name="Shapiro H."/>
            <person name="Nishiyama T."/>
            <person name="Perroud P.-F."/>
            <person name="Lindquist E."/>
            <person name="Kamisugi Y."/>
            <person name="Tanahashi T."/>
            <person name="Sakakibara K."/>
            <person name="Fujita T."/>
            <person name="Oishi K."/>
            <person name="Shin-I T."/>
            <person name="Kuroki Y."/>
            <person name="Toyoda A."/>
            <person name="Suzuki Y."/>
            <person name="Hashimoto A."/>
            <person name="Yamaguchi K."/>
            <person name="Sugano A."/>
            <person name="Kohara Y."/>
            <person name="Fujiyama A."/>
            <person name="Anterola A."/>
            <person name="Aoki S."/>
            <person name="Ashton N."/>
            <person name="Barbazuk W.B."/>
            <person name="Barker E."/>
            <person name="Bennetzen J."/>
            <person name="Bezanilla M."/>
            <person name="Blankenship R."/>
            <person name="Cho S.H."/>
            <person name="Dutcher S."/>
            <person name="Estelle M."/>
            <person name="Fawcett J.A."/>
            <person name="Gundlach H."/>
            <person name="Hanada K."/>
            <person name="Heyl A."/>
            <person name="Hicks K.A."/>
            <person name="Hugh J."/>
            <person name="Lohr M."/>
            <person name="Mayer K."/>
            <person name="Melkozernov A."/>
            <person name="Murata T."/>
            <person name="Nelson D."/>
            <person name="Pils B."/>
            <person name="Prigge M."/>
            <person name="Reiss B."/>
            <person name="Renner T."/>
            <person name="Rombauts S."/>
            <person name="Rushton P."/>
            <person name="Sanderfoot A."/>
            <person name="Schween G."/>
            <person name="Shiu S.-H."/>
            <person name="Stueber K."/>
            <person name="Theodoulou F.L."/>
            <person name="Tu H."/>
            <person name="Van de Peer Y."/>
            <person name="Verrier P.J."/>
            <person name="Waters E."/>
            <person name="Wood A."/>
            <person name="Yang L."/>
            <person name="Cove D."/>
            <person name="Cuming A."/>
            <person name="Hasebe M."/>
            <person name="Lucas S."/>
            <person name="Mishler D.B."/>
            <person name="Reski R."/>
            <person name="Grigoriev I."/>
            <person name="Quatrano R.S."/>
            <person name="Boore J.L."/>
        </authorList>
    </citation>
    <scope>NUCLEOTIDE SEQUENCE [LARGE SCALE GENOMIC DNA]</scope>
    <source>
        <strain evidence="9 10">cv. Gransden 2004</strain>
    </source>
</reference>
<dbReference type="EnsemblPlants" id="Pp3c3_31810V3.2">
    <property type="protein sequence ID" value="Pp3c3_31810V3.2"/>
    <property type="gene ID" value="Pp3c3_31810"/>
</dbReference>
<keyword evidence="6" id="KW-0175">Coiled coil</keyword>
<dbReference type="InterPro" id="IPR002100">
    <property type="entry name" value="TF_MADSbox"/>
</dbReference>
<reference evidence="9" key="3">
    <citation type="submission" date="2020-12" db="UniProtKB">
        <authorList>
            <consortium name="EnsemblPlants"/>
        </authorList>
    </citation>
    <scope>IDENTIFICATION</scope>
</reference>
<protein>
    <recommendedName>
        <fullName evidence="11">MIKC* MADS-box transcription factor</fullName>
    </recommendedName>
</protein>
<dbReference type="PRINTS" id="PR00404">
    <property type="entry name" value="MADSDOMAIN"/>
</dbReference>
<evidence type="ECO:0000256" key="6">
    <source>
        <dbReference type="SAM" id="Coils"/>
    </source>
</evidence>
<keyword evidence="3" id="KW-0238">DNA-binding</keyword>
<dbReference type="GO" id="GO:0006357">
    <property type="term" value="P:regulation of transcription by RNA polymerase II"/>
    <property type="evidence" value="ECO:0000318"/>
    <property type="project" value="GO_Central"/>
</dbReference>
<dbReference type="Gramene" id="Pp3c3_31810V3.2">
    <property type="protein sequence ID" value="Pp3c3_31810V3.2"/>
    <property type="gene ID" value="Pp3c3_31810"/>
</dbReference>
<dbReference type="GO" id="GO:0045944">
    <property type="term" value="P:positive regulation of transcription by RNA polymerase II"/>
    <property type="evidence" value="ECO:0007669"/>
    <property type="project" value="InterPro"/>
</dbReference>
<evidence type="ECO:0000256" key="3">
    <source>
        <dbReference type="ARBA" id="ARBA00023125"/>
    </source>
</evidence>
<dbReference type="InParanoid" id="A0A7I4DD27"/>
<dbReference type="InterPro" id="IPR002487">
    <property type="entry name" value="TF_Kbox"/>
</dbReference>
<dbReference type="SMART" id="SM00432">
    <property type="entry name" value="MADS"/>
    <property type="match status" value="1"/>
</dbReference>
<name>A0A7I4DD27_PHYPA</name>
<keyword evidence="5" id="KW-0539">Nucleus</keyword>
<evidence type="ECO:0008006" key="11">
    <source>
        <dbReference type="Google" id="ProtNLM"/>
    </source>
</evidence>
<dbReference type="InterPro" id="IPR036879">
    <property type="entry name" value="TF_MADSbox_sf"/>
</dbReference>
<keyword evidence="10" id="KW-1185">Reference proteome</keyword>